<dbReference type="OrthoDB" id="343554at2"/>
<evidence type="ECO:0000313" key="3">
    <source>
        <dbReference type="EMBL" id="TGK95319.1"/>
    </source>
</evidence>
<evidence type="ECO:0000256" key="2">
    <source>
        <dbReference type="SAM" id="SignalP"/>
    </source>
</evidence>
<gene>
    <name evidence="3" type="ORF">EHQ30_01375</name>
</gene>
<feature type="region of interest" description="Disordered" evidence="1">
    <location>
        <begin position="104"/>
        <end position="130"/>
    </location>
</feature>
<dbReference type="RefSeq" id="WP_135676525.1">
    <property type="nucleotide sequence ID" value="NZ_RQFP01000001.1"/>
</dbReference>
<protein>
    <recommendedName>
        <fullName evidence="5">Porin</fullName>
    </recommendedName>
</protein>
<keyword evidence="2" id="KW-0732">Signal</keyword>
<proteinExistence type="predicted"/>
<sequence>MKKIISYFIFFLCVSFCPALRSETLLLKSGEKLEGNIVDQDKDYVTFKLADGTTKVYKKTQIKKISYAKVVDQASKKEETQKIEKEETAKKKIKEMELAEKQKADFENNKLEEEKRKANEEKAKRRDEELAKTKRHYLEASFGIGNGKEQSELRPFYQTIQYAGLLFSSSGQAEILTNPYKTANNSKSGRIKYVWNRFSLELKGIEAKGIIEPNGFQTLSFGSGGGSGGSSGERVVNILLGDANSKFQKVSSRIGFTPYPLPSLDLQVVGGIDRIWTSASEEVDSVGGITPTGMNPVRISYREYSSSFRGGSLGIGFEYEFLDRFTLQGQFVHISGKTISSAKNYEYRANGSNGSFLPNATGLDYWWTSKGRELNLRLSARVYNNLSVFIEASDMILKNTLQTGYISDNEGSSDQIGLKLFGPKIIIPILHDSKTILTYYQIGANYRFDF</sequence>
<dbReference type="NCBIfam" id="NF047433">
    <property type="entry name" value="Lepto_7_Nterm"/>
    <property type="match status" value="1"/>
</dbReference>
<dbReference type="CDD" id="cd22265">
    <property type="entry name" value="UDM1_RNF168"/>
    <property type="match status" value="1"/>
</dbReference>
<dbReference type="Proteomes" id="UP000297891">
    <property type="component" value="Unassembled WGS sequence"/>
</dbReference>
<comment type="caution">
    <text evidence="3">The sequence shown here is derived from an EMBL/GenBank/DDBJ whole genome shotgun (WGS) entry which is preliminary data.</text>
</comment>
<keyword evidence="4" id="KW-1185">Reference proteome</keyword>
<evidence type="ECO:0008006" key="5">
    <source>
        <dbReference type="Google" id="ProtNLM"/>
    </source>
</evidence>
<organism evidence="3 4">
    <name type="scientific">Leptospira brenneri</name>
    <dbReference type="NCBI Taxonomy" id="2023182"/>
    <lineage>
        <taxon>Bacteria</taxon>
        <taxon>Pseudomonadati</taxon>
        <taxon>Spirochaetota</taxon>
        <taxon>Spirochaetia</taxon>
        <taxon>Leptospirales</taxon>
        <taxon>Leptospiraceae</taxon>
        <taxon>Leptospira</taxon>
    </lineage>
</organism>
<evidence type="ECO:0000256" key="1">
    <source>
        <dbReference type="SAM" id="MobiDB-lite"/>
    </source>
</evidence>
<evidence type="ECO:0000313" key="4">
    <source>
        <dbReference type="Proteomes" id="UP000297891"/>
    </source>
</evidence>
<accession>A0A5F1Z7E1</accession>
<feature type="signal peptide" evidence="2">
    <location>
        <begin position="1"/>
        <end position="21"/>
    </location>
</feature>
<dbReference type="EMBL" id="RQFP01000001">
    <property type="protein sequence ID" value="TGK95319.1"/>
    <property type="molecule type" value="Genomic_DNA"/>
</dbReference>
<dbReference type="AlphaFoldDB" id="A0A5F1Z7E1"/>
<feature type="chain" id="PRO_5022693865" description="Porin" evidence="2">
    <location>
        <begin position="22"/>
        <end position="450"/>
    </location>
</feature>
<name>A0A5F1Z7E1_9LEPT</name>
<reference evidence="3" key="1">
    <citation type="journal article" date="2019" name="PLoS Negl. Trop. Dis.">
        <title>Revisiting the worldwide diversity of Leptospira species in the environment.</title>
        <authorList>
            <person name="Vincent A.T."/>
            <person name="Schiettekatte O."/>
            <person name="Bourhy P."/>
            <person name="Veyrier F.J."/>
            <person name="Picardeau M."/>
        </authorList>
    </citation>
    <scope>NUCLEOTIDE SEQUENCE [LARGE SCALE GENOMIC DNA]</scope>
    <source>
        <strain evidence="3">201800277</strain>
    </source>
</reference>